<dbReference type="eggNOG" id="KOG4626">
    <property type="taxonomic scope" value="Eukaryota"/>
</dbReference>
<organism evidence="2 3">
    <name type="scientific">Gibberella moniliformis (strain M3125 / FGSC 7600)</name>
    <name type="common">Maize ear and stalk rot fungus</name>
    <name type="synonym">Fusarium verticillioides</name>
    <dbReference type="NCBI Taxonomy" id="334819"/>
    <lineage>
        <taxon>Eukaryota</taxon>
        <taxon>Fungi</taxon>
        <taxon>Dikarya</taxon>
        <taxon>Ascomycota</taxon>
        <taxon>Pezizomycotina</taxon>
        <taxon>Sordariomycetes</taxon>
        <taxon>Hypocreomycetidae</taxon>
        <taxon>Hypocreales</taxon>
        <taxon>Nectriaceae</taxon>
        <taxon>Fusarium</taxon>
        <taxon>Fusarium fujikuroi species complex</taxon>
    </lineage>
</organism>
<dbReference type="GeneID" id="30061471"/>
<dbReference type="KEGG" id="fvr:FVEG_03322"/>
<protein>
    <recommendedName>
        <fullName evidence="1">CHAT domain-containing protein</fullName>
    </recommendedName>
</protein>
<name>W7M0R3_GIBM7</name>
<accession>W7M0R3</accession>
<dbReference type="STRING" id="334819.W7M0R3"/>
<feature type="domain" description="CHAT" evidence="1">
    <location>
        <begin position="1071"/>
        <end position="1357"/>
    </location>
</feature>
<dbReference type="Proteomes" id="UP000009096">
    <property type="component" value="Chromosome 5"/>
</dbReference>
<evidence type="ECO:0000313" key="2">
    <source>
        <dbReference type="EMBL" id="EWG41165.1"/>
    </source>
</evidence>
<dbReference type="Gene3D" id="1.25.40.10">
    <property type="entry name" value="Tetratricopeptide repeat domain"/>
    <property type="match status" value="2"/>
</dbReference>
<evidence type="ECO:0000313" key="3">
    <source>
        <dbReference type="Proteomes" id="UP000009096"/>
    </source>
</evidence>
<keyword evidence="3" id="KW-1185">Reference proteome</keyword>
<dbReference type="InterPro" id="IPR011990">
    <property type="entry name" value="TPR-like_helical_dom_sf"/>
</dbReference>
<gene>
    <name evidence="2" type="ORF">FVEG_03322</name>
</gene>
<sequence>MPHVSIADLAHAGRDAYARFQLDDDVDTLTQAIGCLKIVNDHTQLPTVLADLGVYLHDRYGLTGNSSDLEEAIVYECESLARMGPEHSSRARILNNLGQFYNSRFESTLTPSDIQQAIAQTHLAVMEAVKHDDETAPEYFDNLLELIAAQTSYYAAENDSTEAFGRIEEVLDVGRNIAEPRHYDQIANLYYIKSENTSQLPELLKAISHAESALGATGDDTNYRAIRLTNLANYQLTQYEKTFQGDMLQDAIRNTREAVELASKGTESAVVESMALASALHHNYHWSGQVDDLHEAIEIGFQVVGATAHQDTDWLDGMQNLSLFVRSGIKADGAIDDLTVTIDLLQQAMNNENLPLEVQSRSAAMALDLLEDKYEAPRSDQDFYLALHAYSTAINYESEDHAIPDVIWKRQSQATGTMSTIFRKRFEHLKDPQDIDISVMLARQFLASENSPSDCTCASALALALWTDFRSRGGMEKLDEAVELVRIIVQRQPPIVADYPGYLNNLSGICQTRYDATGNEADLQICLDSALEGLSAMVPNSNVTLRIAMLLSASSAYISKSEKFGDLENIQLAVRYASDARDLAKDKRLPVDLLISLDLTLSQALALRYHYLQALADLNGAVEILQHARATSSEHFLFSIVLNNLGEALRTQFCRTRDVDYLIEAIEALEQALLMSSPGDPATAMYRSNHSLSLFDLFKVTQEREMLDSSIESSDLAIEETESGNTQLPGRLNTSGSLYAARFELTKSNSDIDKAISQTQAAIDATASDNPQCANYYNNLGGYLMKRSLARELDDTWSSEKSKEDMRASLQAYKHLLYMEGATPLERVGAGYSASSIAYNDKDLKGAQAMIQKTIEMLPKISPLALERSDQEHALSGISGLSSYATSIVLEASADASQALQVQETGRGVITGLAISARNDISNLEAHAPEIAAEYKNCRDLLSSQAPTASIRSSGIPSYEHGKDRYELNKRLDVIEDKIRRDVPGFANFQQPPSTDDLRKLAGKGTLVSFNVSHIRSDAFIITETGIVSIPLPDLSAEDLTNNARLFLEEPMITMGGLRTKNARNISLLGVLKWLWNVAVHPVLEALGIQKSPADKKPPRIWWTASGLMALMPIHAAGDYSTEAGSSIFDFVIPSYTTTLRALAYARETEWKPLRGANCEFALIASPNKAKEGSELSVEESVRELDDEVRQHCKTRVLVAPTKTETVSTPGSCNAVYFGCHGQSDSTEPCKSYLKLGTDADSHLTIEEIQGSRHQNAQLAYLSACVTANVSARHLVDEVVHIAGAFSLLGFRQVVGTFWRAYDVKARVVARRFYEELMLGDCADEDCVARAYYAAVMELRESNVREPLAWATFAHFGA</sequence>
<dbReference type="VEuPathDB" id="FungiDB:FVEG_03322"/>
<dbReference type="Pfam" id="PF12770">
    <property type="entry name" value="CHAT"/>
    <property type="match status" value="1"/>
</dbReference>
<dbReference type="OrthoDB" id="9991317at2759"/>
<dbReference type="InterPro" id="IPR024983">
    <property type="entry name" value="CHAT_dom"/>
</dbReference>
<evidence type="ECO:0000259" key="1">
    <source>
        <dbReference type="Pfam" id="PF12770"/>
    </source>
</evidence>
<dbReference type="EMBL" id="DS022244">
    <property type="protein sequence ID" value="EWG41165.1"/>
    <property type="molecule type" value="Genomic_DNA"/>
</dbReference>
<dbReference type="RefSeq" id="XP_018747356.1">
    <property type="nucleotide sequence ID" value="XM_018890939.1"/>
</dbReference>
<proteinExistence type="predicted"/>
<dbReference type="EMBL" id="CM000582">
    <property type="protein sequence ID" value="EWG41165.1"/>
    <property type="molecule type" value="Genomic_DNA"/>
</dbReference>
<reference evidence="2 3" key="1">
    <citation type="journal article" date="2010" name="Nature">
        <title>Comparative genomics reveals mobile pathogenicity chromosomes in Fusarium.</title>
        <authorList>
            <person name="Ma L.J."/>
            <person name="van der Does H.C."/>
            <person name="Borkovich K.A."/>
            <person name="Coleman J.J."/>
            <person name="Daboussi M.J."/>
            <person name="Di Pietro A."/>
            <person name="Dufresne M."/>
            <person name="Freitag M."/>
            <person name="Grabherr M."/>
            <person name="Henrissat B."/>
            <person name="Houterman P.M."/>
            <person name="Kang S."/>
            <person name="Shim W.B."/>
            <person name="Woloshuk C."/>
            <person name="Xie X."/>
            <person name="Xu J.R."/>
            <person name="Antoniw J."/>
            <person name="Baker S.E."/>
            <person name="Bluhm B.H."/>
            <person name="Breakspear A."/>
            <person name="Brown D.W."/>
            <person name="Butchko R.A."/>
            <person name="Chapman S."/>
            <person name="Coulson R."/>
            <person name="Coutinho P.M."/>
            <person name="Danchin E.G."/>
            <person name="Diener A."/>
            <person name="Gale L.R."/>
            <person name="Gardiner D.M."/>
            <person name="Goff S."/>
            <person name="Hammond-Kosack K.E."/>
            <person name="Hilburn K."/>
            <person name="Hua-Van A."/>
            <person name="Jonkers W."/>
            <person name="Kazan K."/>
            <person name="Kodira C.D."/>
            <person name="Koehrsen M."/>
            <person name="Kumar L."/>
            <person name="Lee Y.H."/>
            <person name="Li L."/>
            <person name="Manners J.M."/>
            <person name="Miranda-Saavedra D."/>
            <person name="Mukherjee M."/>
            <person name="Park G."/>
            <person name="Park J."/>
            <person name="Park S.Y."/>
            <person name="Proctor R.H."/>
            <person name="Regev A."/>
            <person name="Ruiz-Roldan M.C."/>
            <person name="Sain D."/>
            <person name="Sakthikumar S."/>
            <person name="Sykes S."/>
            <person name="Schwartz D.C."/>
            <person name="Turgeon B.G."/>
            <person name="Wapinski I."/>
            <person name="Yoder O."/>
            <person name="Young S."/>
            <person name="Zeng Q."/>
            <person name="Zhou S."/>
            <person name="Galagan J."/>
            <person name="Cuomo C.A."/>
            <person name="Kistler H.C."/>
            <person name="Rep M."/>
        </authorList>
    </citation>
    <scope>NUCLEOTIDE SEQUENCE [LARGE SCALE GENOMIC DNA]</scope>
    <source>
        <strain evidence="3">M3125 / FGSC 7600</strain>
    </source>
</reference>